<keyword evidence="1" id="KW-1133">Transmembrane helix</keyword>
<gene>
    <name evidence="2" type="ORF">P0Y56_05615</name>
</gene>
<dbReference type="AlphaFoldDB" id="A0AAJ5X8G9"/>
<name>A0AAJ5X8G9_9SPHN</name>
<accession>A0AAJ5X8G9</accession>
<evidence type="ECO:0000313" key="2">
    <source>
        <dbReference type="EMBL" id="WEK47772.1"/>
    </source>
</evidence>
<dbReference type="Pfam" id="PF03929">
    <property type="entry name" value="PepSY_TM"/>
    <property type="match status" value="1"/>
</dbReference>
<feature type="transmembrane region" description="Helical" evidence="1">
    <location>
        <begin position="246"/>
        <end position="266"/>
    </location>
</feature>
<reference evidence="2" key="1">
    <citation type="submission" date="2023-03" db="EMBL/GenBank/DDBJ databases">
        <title>Andean soil-derived lignocellulolytic bacterial consortium as a source of novel taxa and putative plastic-active enzymes.</title>
        <authorList>
            <person name="Diaz-Garcia L."/>
            <person name="Chuvochina M."/>
            <person name="Feuerriegel G."/>
            <person name="Bunk B."/>
            <person name="Sproer C."/>
            <person name="Streit W.R."/>
            <person name="Rodriguez L.M."/>
            <person name="Overmann J."/>
            <person name="Jimenez D.J."/>
        </authorList>
    </citation>
    <scope>NUCLEOTIDE SEQUENCE</scope>
    <source>
        <strain evidence="2">MAG 26</strain>
    </source>
</reference>
<protein>
    <submittedName>
        <fullName evidence="2">PepSY domain-containing protein</fullName>
    </submittedName>
</protein>
<evidence type="ECO:0000313" key="3">
    <source>
        <dbReference type="Proteomes" id="UP001218362"/>
    </source>
</evidence>
<proteinExistence type="predicted"/>
<keyword evidence="1" id="KW-0812">Transmembrane</keyword>
<dbReference type="Proteomes" id="UP001218362">
    <property type="component" value="Chromosome"/>
</dbReference>
<dbReference type="PANTHER" id="PTHR34219:SF6">
    <property type="entry name" value="BLR3280 PROTEIN"/>
    <property type="match status" value="1"/>
</dbReference>
<dbReference type="EMBL" id="CP119316">
    <property type="protein sequence ID" value="WEK47772.1"/>
    <property type="molecule type" value="Genomic_DNA"/>
</dbReference>
<organism evidence="2 3">
    <name type="scientific">Candidatus Andeanibacterium colombiense</name>
    <dbReference type="NCBI Taxonomy" id="3121345"/>
    <lineage>
        <taxon>Bacteria</taxon>
        <taxon>Pseudomonadati</taxon>
        <taxon>Pseudomonadota</taxon>
        <taxon>Alphaproteobacteria</taxon>
        <taxon>Sphingomonadales</taxon>
        <taxon>Sphingomonadaceae</taxon>
        <taxon>Candidatus Andeanibacterium</taxon>
    </lineage>
</organism>
<dbReference type="PANTHER" id="PTHR34219">
    <property type="entry name" value="IRON-REGULATED INNER MEMBRANE PROTEIN-RELATED"/>
    <property type="match status" value="1"/>
</dbReference>
<feature type="transmembrane region" description="Helical" evidence="1">
    <location>
        <begin position="205"/>
        <end position="225"/>
    </location>
</feature>
<dbReference type="KEGG" id="acob:P0Y56_05615"/>
<feature type="transmembrane region" description="Helical" evidence="1">
    <location>
        <begin position="15"/>
        <end position="39"/>
    </location>
</feature>
<dbReference type="InterPro" id="IPR005625">
    <property type="entry name" value="PepSY-ass_TM"/>
</dbReference>
<evidence type="ECO:0000256" key="1">
    <source>
        <dbReference type="SAM" id="Phobius"/>
    </source>
</evidence>
<feature type="transmembrane region" description="Helical" evidence="1">
    <location>
        <begin position="178"/>
        <end position="193"/>
    </location>
</feature>
<sequence length="472" mass="52099">MGRWGLRVLFLTHRWTGVALALLMAMWALSGVVMMYSAYPETTREERLAGLAPLDFSGCCKAALPDQARLDGAVVEMLEGEPVLREPDGAIRLTDGKTVAIAAKDAAIIAAGHLARSSGAPAPTPSVASIRYDQWTVQGASSRTYPLYKASFADPAGTVLYVSGKDGRIVQDTTRRERFWNWLGAIPHWLYFAELRKDGWLWQQVVVYASLLGTFLTVTGIYIGIRQYGRGKRRIPYRGWAYWHHVTGLVFGLFTLTWIVSGLFSMQPWGWMESPGADAEQAALAGRPADRSDALALVEALRAQFPPGAVSAELSIQGKAAFALISDRQGGQARYTLPALTPAAPTAAELRAKTAAALPGTPLASAKLLRGTDAYYYSHHTQVRFPVWRAIYRDRAATRLYFDPATGELIAKVDAQAREFRWWHSALHRLDFGPLNARPLWDAVMLPLMAGVSLLCLVGLWLGIRRLRRSFR</sequence>
<keyword evidence="1" id="KW-0472">Membrane</keyword>
<feature type="transmembrane region" description="Helical" evidence="1">
    <location>
        <begin position="444"/>
        <end position="464"/>
    </location>
</feature>